<evidence type="ECO:0000313" key="5">
    <source>
        <dbReference type="Proteomes" id="UP001139474"/>
    </source>
</evidence>
<dbReference type="NCBIfam" id="TIGR01409">
    <property type="entry name" value="TAT_signal_seq"/>
    <property type="match status" value="1"/>
</dbReference>
<dbReference type="AlphaFoldDB" id="A0A9X2G2Z4"/>
<dbReference type="PANTHER" id="PTHR43606">
    <property type="entry name" value="PHOSPHATASE, PUTATIVE (AFU_ORTHOLOGUE AFUA_6G08710)-RELATED"/>
    <property type="match status" value="1"/>
</dbReference>
<dbReference type="PANTHER" id="PTHR43606:SF2">
    <property type="entry name" value="ALKALINE PHOSPHATASE FAMILY PROTEIN (AFU_ORTHOLOGUE AFUA_5G03860)"/>
    <property type="match status" value="1"/>
</dbReference>
<dbReference type="InterPro" id="IPR038607">
    <property type="entry name" value="PhoD-like_sf"/>
</dbReference>
<dbReference type="PROSITE" id="PS51257">
    <property type="entry name" value="PROKAR_LIPOPROTEIN"/>
    <property type="match status" value="1"/>
</dbReference>
<dbReference type="InterPro" id="IPR032093">
    <property type="entry name" value="PhoD_N"/>
</dbReference>
<dbReference type="PROSITE" id="PS51318">
    <property type="entry name" value="TAT"/>
    <property type="match status" value="1"/>
</dbReference>
<organism evidence="4 5">
    <name type="scientific">Idiomarina rhizosphaerae</name>
    <dbReference type="NCBI Taxonomy" id="2961572"/>
    <lineage>
        <taxon>Bacteria</taxon>
        <taxon>Pseudomonadati</taxon>
        <taxon>Pseudomonadota</taxon>
        <taxon>Gammaproteobacteria</taxon>
        <taxon>Alteromonadales</taxon>
        <taxon>Idiomarinaceae</taxon>
        <taxon>Idiomarina</taxon>
    </lineage>
</organism>
<comment type="caution">
    <text evidence="4">The sequence shown here is derived from an EMBL/GenBank/DDBJ whole genome shotgun (WGS) entry which is preliminary data.</text>
</comment>
<dbReference type="SUPFAM" id="SSF56300">
    <property type="entry name" value="Metallo-dependent phosphatases"/>
    <property type="match status" value="1"/>
</dbReference>
<name>A0A9X2G2Z4_9GAMM</name>
<sequence length="564" mass="63444">MKQFNRRDFLKLFAATGAAVTVSTALQGCVSIGKASERSSVKFDHGVASGDPTSNAILLWTRAVPENSAEKQVTLGWELAADENFSKIIRSGTATTSASRDYTVKVDVTQLSPNQRYYYRFLGKNSKSPSGKTQTLPESGLRPLKFAVFSCSNYPAGYFNPYSEAAKDDSIDAVIHLGDYIYEYGADGYATEGSKEIGRGLPDNNNTELFTLTDYRRRYALYRTDQGLQALHAHAPFIAVWDDHEISNDTWKNGAENHQEDEGSFIERRAAAVQAYYEWLPIRPPQGEANLTIYRDFKFGDLVDLIMLDTRVIGRDKQLNYDDYRDVESGQFNTQKFQQDMSSDRSIMGKKQLQWLVNKLNNSSARWQVLGQQLLMGKMNFPAAAFAADDRSKVTPLLLQIAELKKRLQNGEELTAQQKAMVTQVTPYNLDAWDGYPIEREMLYRAAQKANKQLVVIAGDTHNAWHSELRSSDGAHIGVEFATSSVSSPGMETYLSLDTKTAEQLAKALPTLIEDLKYTNLHQRGYMNLFASEDAVEAEWVFVDTIRSKDYRVVNKHRARYTGS</sequence>
<dbReference type="EMBL" id="JAMZDE010000006">
    <property type="protein sequence ID" value="MCP1339353.1"/>
    <property type="molecule type" value="Genomic_DNA"/>
</dbReference>
<evidence type="ECO:0000259" key="3">
    <source>
        <dbReference type="Pfam" id="PF16655"/>
    </source>
</evidence>
<dbReference type="Gene3D" id="3.60.21.70">
    <property type="entry name" value="PhoD-like phosphatase"/>
    <property type="match status" value="1"/>
</dbReference>
<keyword evidence="5" id="KW-1185">Reference proteome</keyword>
<dbReference type="InterPro" id="IPR029052">
    <property type="entry name" value="Metallo-depent_PP-like"/>
</dbReference>
<dbReference type="Gene3D" id="2.60.40.380">
    <property type="entry name" value="Purple acid phosphatase-like, N-terminal"/>
    <property type="match status" value="1"/>
</dbReference>
<dbReference type="CDD" id="cd07389">
    <property type="entry name" value="MPP_PhoD"/>
    <property type="match status" value="1"/>
</dbReference>
<feature type="domain" description="Phospholipase D N-terminal" evidence="3">
    <location>
        <begin position="45"/>
        <end position="135"/>
    </location>
</feature>
<dbReference type="InterPro" id="IPR018946">
    <property type="entry name" value="PhoD-like_MPP"/>
</dbReference>
<dbReference type="Proteomes" id="UP001139474">
    <property type="component" value="Unassembled WGS sequence"/>
</dbReference>
<evidence type="ECO:0000313" key="4">
    <source>
        <dbReference type="EMBL" id="MCP1339353.1"/>
    </source>
</evidence>
<evidence type="ECO:0000259" key="2">
    <source>
        <dbReference type="Pfam" id="PF09423"/>
    </source>
</evidence>
<dbReference type="InterPro" id="IPR052900">
    <property type="entry name" value="Phospholipid_Metab_Enz"/>
</dbReference>
<dbReference type="RefSeq" id="WP_253619092.1">
    <property type="nucleotide sequence ID" value="NZ_JAMZDE010000006.1"/>
</dbReference>
<evidence type="ECO:0000256" key="1">
    <source>
        <dbReference type="ARBA" id="ARBA00022729"/>
    </source>
</evidence>
<dbReference type="Pfam" id="PF09423">
    <property type="entry name" value="PhoD"/>
    <property type="match status" value="1"/>
</dbReference>
<dbReference type="InterPro" id="IPR006311">
    <property type="entry name" value="TAT_signal"/>
</dbReference>
<reference evidence="4" key="1">
    <citation type="submission" date="2022-06" db="EMBL/GenBank/DDBJ databases">
        <title>Idiomarina rhizosphaerae M1R2S28.</title>
        <authorList>
            <person name="Sun J.-Q."/>
            <person name="Li L.-F."/>
        </authorList>
    </citation>
    <scope>NUCLEOTIDE SEQUENCE</scope>
    <source>
        <strain evidence="4">M1R2S28</strain>
    </source>
</reference>
<dbReference type="Pfam" id="PF16655">
    <property type="entry name" value="PhoD_N"/>
    <property type="match status" value="1"/>
</dbReference>
<feature type="domain" description="PhoD-like phosphatase metallophosphatase" evidence="2">
    <location>
        <begin position="146"/>
        <end position="540"/>
    </location>
</feature>
<proteinExistence type="predicted"/>
<dbReference type="InterPro" id="IPR019546">
    <property type="entry name" value="TAT_signal_bac_arc"/>
</dbReference>
<keyword evidence="1" id="KW-0732">Signal</keyword>
<gene>
    <name evidence="4" type="ORF">NJR55_07065</name>
</gene>
<protein>
    <submittedName>
        <fullName evidence="4">Alkaline phosphatase D family protein</fullName>
    </submittedName>
</protein>
<dbReference type="Pfam" id="PF10518">
    <property type="entry name" value="TAT_signal"/>
    <property type="match status" value="1"/>
</dbReference>
<accession>A0A9X2G2Z4</accession>